<dbReference type="EC" id="2.1.1.72" evidence="2"/>
<dbReference type="InterPro" id="IPR041635">
    <property type="entry name" value="Type_ISP_LLaBIII_C"/>
</dbReference>
<feature type="domain" description="DNA methylase adenine-specific" evidence="6">
    <location>
        <begin position="302"/>
        <end position="344"/>
    </location>
</feature>
<evidence type="ECO:0000313" key="9">
    <source>
        <dbReference type="Proteomes" id="UP000589292"/>
    </source>
</evidence>
<comment type="catalytic activity">
    <reaction evidence="5">
        <text>a 2'-deoxyadenosine in DNA + S-adenosyl-L-methionine = an N(6)-methyl-2'-deoxyadenosine in DNA + S-adenosyl-L-homocysteine + H(+)</text>
        <dbReference type="Rhea" id="RHEA:15197"/>
        <dbReference type="Rhea" id="RHEA-COMP:12418"/>
        <dbReference type="Rhea" id="RHEA-COMP:12419"/>
        <dbReference type="ChEBI" id="CHEBI:15378"/>
        <dbReference type="ChEBI" id="CHEBI:57856"/>
        <dbReference type="ChEBI" id="CHEBI:59789"/>
        <dbReference type="ChEBI" id="CHEBI:90615"/>
        <dbReference type="ChEBI" id="CHEBI:90616"/>
        <dbReference type="EC" id="2.1.1.72"/>
    </reaction>
</comment>
<dbReference type="GO" id="GO:0003677">
    <property type="term" value="F:DNA binding"/>
    <property type="evidence" value="ECO:0007669"/>
    <property type="project" value="InterPro"/>
</dbReference>
<name>A0A7V8REJ6_9SPHN</name>
<feature type="domain" description="Type ISP restriction-modification enzyme LLaBIII C-terminal specificity" evidence="7">
    <location>
        <begin position="712"/>
        <end position="1076"/>
    </location>
</feature>
<reference evidence="8 9" key="1">
    <citation type="journal article" date="1994" name="Int. J. Syst. Bacteriol.">
        <title>Phylogenetic positions of novel aerobic, bacteriochlorophyll a-containing bacteria and description of Roseococcus thiosulfatophilus gen. nov., sp. nov., Erythromicrobium ramosum gen. nov., sp. nov., and Erythrobacter litoralis sp. nov.</title>
        <authorList>
            <person name="Yurkov V."/>
            <person name="Stackebrandt E."/>
            <person name="Holmes A."/>
            <person name="Fuerst J.A."/>
            <person name="Hugenholtz P."/>
            <person name="Golecki J."/>
            <person name="Gad'on N."/>
            <person name="Gorlenko V.M."/>
            <person name="Kompantseva E.I."/>
            <person name="Drews G."/>
        </authorList>
    </citation>
    <scope>NUCLEOTIDE SEQUENCE [LARGE SCALE GENOMIC DNA]</scope>
    <source>
        <strain evidence="8 9">KR-99</strain>
    </source>
</reference>
<dbReference type="GO" id="GO:0008170">
    <property type="term" value="F:N-methyltransferase activity"/>
    <property type="evidence" value="ECO:0007669"/>
    <property type="project" value="InterPro"/>
</dbReference>
<keyword evidence="4 8" id="KW-0808">Transferase</keyword>
<evidence type="ECO:0000256" key="4">
    <source>
        <dbReference type="ARBA" id="ARBA00022679"/>
    </source>
</evidence>
<proteinExistence type="inferred from homology"/>
<gene>
    <name evidence="8" type="ORF">FG486_11460</name>
</gene>
<dbReference type="Pfam" id="PF02384">
    <property type="entry name" value="N6_Mtase"/>
    <property type="match status" value="2"/>
</dbReference>
<dbReference type="AlphaFoldDB" id="A0A7V8REJ6"/>
<keyword evidence="9" id="KW-1185">Reference proteome</keyword>
<comment type="similarity">
    <text evidence="1">Belongs to the N(4)/N(6)-methyltransferase family.</text>
</comment>
<protein>
    <recommendedName>
        <fullName evidence="2">site-specific DNA-methyltransferase (adenine-specific)</fullName>
        <ecNumber evidence="2">2.1.1.72</ecNumber>
    </recommendedName>
</protein>
<feature type="domain" description="DNA methylase adenine-specific" evidence="6">
    <location>
        <begin position="385"/>
        <end position="584"/>
    </location>
</feature>
<dbReference type="PANTHER" id="PTHR33841">
    <property type="entry name" value="DNA METHYLTRANSFERASE YEEA-RELATED"/>
    <property type="match status" value="1"/>
</dbReference>
<dbReference type="Proteomes" id="UP000589292">
    <property type="component" value="Unassembled WGS sequence"/>
</dbReference>
<dbReference type="Pfam" id="PF18135">
    <property type="entry name" value="Type_ISP_C"/>
    <property type="match status" value="1"/>
</dbReference>
<evidence type="ECO:0000256" key="3">
    <source>
        <dbReference type="ARBA" id="ARBA00022603"/>
    </source>
</evidence>
<dbReference type="PRINTS" id="PR00507">
    <property type="entry name" value="N12N6MTFRASE"/>
</dbReference>
<dbReference type="GO" id="GO:0009007">
    <property type="term" value="F:site-specific DNA-methyltransferase (adenine-specific) activity"/>
    <property type="evidence" value="ECO:0007669"/>
    <property type="project" value="UniProtKB-EC"/>
</dbReference>
<dbReference type="GO" id="GO:0032259">
    <property type="term" value="P:methylation"/>
    <property type="evidence" value="ECO:0007669"/>
    <property type="project" value="UniProtKB-KW"/>
</dbReference>
<dbReference type="InterPro" id="IPR050953">
    <property type="entry name" value="N4_N6_ade-DNA_methylase"/>
</dbReference>
<dbReference type="Gene3D" id="3.40.50.150">
    <property type="entry name" value="Vaccinia Virus protein VP39"/>
    <property type="match status" value="1"/>
</dbReference>
<dbReference type="RefSeq" id="WP_181267575.1">
    <property type="nucleotide sequence ID" value="NZ_BAAAGB010000001.1"/>
</dbReference>
<dbReference type="InterPro" id="IPR029063">
    <property type="entry name" value="SAM-dependent_MTases_sf"/>
</dbReference>
<organism evidence="8 9">
    <name type="scientific">Sphingomonas ursincola</name>
    <dbReference type="NCBI Taxonomy" id="56361"/>
    <lineage>
        <taxon>Bacteria</taxon>
        <taxon>Pseudomonadati</taxon>
        <taxon>Pseudomonadota</taxon>
        <taxon>Alphaproteobacteria</taxon>
        <taxon>Sphingomonadales</taxon>
        <taxon>Sphingomonadaceae</taxon>
        <taxon>Sphingomonas</taxon>
    </lineage>
</organism>
<accession>A0A7V8REJ6</accession>
<evidence type="ECO:0000256" key="2">
    <source>
        <dbReference type="ARBA" id="ARBA00011900"/>
    </source>
</evidence>
<sequence>MDIQGYLNEVRKLYQGGQTTEHSFRPALARLFESIDPGLTVINEPRRTVDVGAPDFVFQRGAVSIGWCEAKDIGKDVRKFAANDYSKAQKDRYRKGLPNLIYTNGLDFEFIREGEVVDFVAIADLAPGLPAKPEAFATLQALLANFATVTPLSVTSSKRLAELMAGKASLIKDIMGRALVADFKAKDGGAPPTDLIGQYEAFKSNLIHDITVEEFADIYAETIAYGLFAARLHDETPASFNRAEALELLPKSNPFLRELFIYIAGPNLDDRLRRVVDDLCAVFLATDMGEVLRHFGKVTARQDPFLHFYENFLAEYNPAKRKARGVWYTPEPVVNFIVRAVDEVLKTEFGLADGLADTSRVTIDWDTGQNDPKTGKPATIKREVHRVQVLDPATGTGTFLAEVVKLVAERVKGVAPGQWSQYVESDLIPRIHGFELLMASYAMCHMKLDMILTGLGYKPSTNPPRLGVYLTNSLEEGERVEQTLFGLSRAIAEEAKAASDIKRQTPIMCVVGNPPYSGESANKGPWIMGLMEDYKQEPGGKQRLKERNPKWINDDYVKFIRFAQHMIDQTGEGVLGYITNHGYLDNPTFRGMRWHLLDSFDRIYVLDLHGNSKKKEVAPDGSADRNVFDIQQGVAIVIAIKRARNSKAPKPLAQVLHGDLWGAREGKYAVLWDGTPGHCSQTNVRPRSPFFSFVHRDEGLERNYSLWHSVPDLFPIGGTGVVTKRDNLTIHREKEGVWQAVKDMLTRPEAWVRSKYNLPDDVRDWQYEWAIDDLSNAPSTDKIKPISYRPFDQRFIYFTGRSRGFVGWPVEKIMRNFVLGENIGLATARSNKNPTPDHFFITQHMMETKCAESSTQSAVFPLYIYPDEQDLDQSMRVNFDPKLYAKFRAAAGLTGKAAAPDRAMVESGAFRTATGDARPDEVKVFDYIYGVLHSPAYRETYAEFLKIDFPRFPLPPSPEVFRVISEKGEKLRRLHLMENAAIGETPFPFQGAAPDGQDCMVDKPRFETGRVYINGKGLEGQHFEGVSGIAWNFQIGGYQPAQKWLKDRKGRVLSWDDIRHYQRIIKILGETHRIMQTIEMPPGEIEA</sequence>
<dbReference type="InterPro" id="IPR003356">
    <property type="entry name" value="DNA_methylase_A-5"/>
</dbReference>
<comment type="caution">
    <text evidence="8">The sequence shown here is derived from an EMBL/GenBank/DDBJ whole genome shotgun (WGS) entry which is preliminary data.</text>
</comment>
<evidence type="ECO:0000313" key="8">
    <source>
        <dbReference type="EMBL" id="MBA1374957.1"/>
    </source>
</evidence>
<dbReference type="PANTHER" id="PTHR33841:SF1">
    <property type="entry name" value="DNA METHYLTRANSFERASE A"/>
    <property type="match status" value="1"/>
</dbReference>
<dbReference type="EMBL" id="VDES01000002">
    <property type="protein sequence ID" value="MBA1374957.1"/>
    <property type="molecule type" value="Genomic_DNA"/>
</dbReference>
<dbReference type="SUPFAM" id="SSF53335">
    <property type="entry name" value="S-adenosyl-L-methionine-dependent methyltransferases"/>
    <property type="match status" value="1"/>
</dbReference>
<evidence type="ECO:0000256" key="5">
    <source>
        <dbReference type="ARBA" id="ARBA00047942"/>
    </source>
</evidence>
<evidence type="ECO:0000259" key="7">
    <source>
        <dbReference type="Pfam" id="PF18135"/>
    </source>
</evidence>
<evidence type="ECO:0000256" key="1">
    <source>
        <dbReference type="ARBA" id="ARBA00006594"/>
    </source>
</evidence>
<keyword evidence="3 8" id="KW-0489">Methyltransferase</keyword>
<evidence type="ECO:0000259" key="6">
    <source>
        <dbReference type="Pfam" id="PF02384"/>
    </source>
</evidence>